<keyword evidence="4" id="KW-0862">Zinc</keyword>
<dbReference type="EMBL" id="OC919975">
    <property type="protein sequence ID" value="CAD7652099.1"/>
    <property type="molecule type" value="Genomic_DNA"/>
</dbReference>
<dbReference type="PROSITE" id="PS00028">
    <property type="entry name" value="ZINC_FINGER_C2H2_1"/>
    <property type="match status" value="1"/>
</dbReference>
<gene>
    <name evidence="8" type="ORF">ONB1V03_LOCUS8765</name>
</gene>
<dbReference type="EMBL" id="CAJPVJ010005150">
    <property type="protein sequence ID" value="CAG2169286.1"/>
    <property type="molecule type" value="Genomic_DNA"/>
</dbReference>
<dbReference type="AlphaFoldDB" id="A0A7R9M294"/>
<evidence type="ECO:0000313" key="9">
    <source>
        <dbReference type="Proteomes" id="UP000728032"/>
    </source>
</evidence>
<dbReference type="Gene3D" id="3.30.160.60">
    <property type="entry name" value="Classic Zinc Finger"/>
    <property type="match status" value="1"/>
</dbReference>
<feature type="compositionally biased region" description="Low complexity" evidence="6">
    <location>
        <begin position="105"/>
        <end position="116"/>
    </location>
</feature>
<feature type="domain" description="C2H2-type" evidence="7">
    <location>
        <begin position="7"/>
        <end position="37"/>
    </location>
</feature>
<feature type="region of interest" description="Disordered" evidence="6">
    <location>
        <begin position="91"/>
        <end position="135"/>
    </location>
</feature>
<evidence type="ECO:0000256" key="4">
    <source>
        <dbReference type="ARBA" id="ARBA00022833"/>
    </source>
</evidence>
<dbReference type="PANTHER" id="PTHR23057">
    <property type="entry name" value="JUXTAPOSED WITH ANOTHER ZINC FINGER PROTEIN 1"/>
    <property type="match status" value="1"/>
</dbReference>
<keyword evidence="3 5" id="KW-0863">Zinc-finger</keyword>
<evidence type="ECO:0000256" key="6">
    <source>
        <dbReference type="SAM" id="MobiDB-lite"/>
    </source>
</evidence>
<dbReference type="SUPFAM" id="SSF57667">
    <property type="entry name" value="beta-beta-alpha zinc fingers"/>
    <property type="match status" value="1"/>
</dbReference>
<evidence type="ECO:0000256" key="3">
    <source>
        <dbReference type="ARBA" id="ARBA00022771"/>
    </source>
</evidence>
<dbReference type="GO" id="GO:0005634">
    <property type="term" value="C:nucleus"/>
    <property type="evidence" value="ECO:0007669"/>
    <property type="project" value="TreeGrafter"/>
</dbReference>
<evidence type="ECO:0000259" key="7">
    <source>
        <dbReference type="PROSITE" id="PS50157"/>
    </source>
</evidence>
<dbReference type="InterPro" id="IPR051580">
    <property type="entry name" value="ZnF-Chromatin_assoc"/>
</dbReference>
<dbReference type="PROSITE" id="PS50157">
    <property type="entry name" value="ZINC_FINGER_C2H2_2"/>
    <property type="match status" value="1"/>
</dbReference>
<dbReference type="PANTHER" id="PTHR23057:SF0">
    <property type="entry name" value="JUXTAPOSED WITH ANOTHER ZINC FINGER PROTEIN 1"/>
    <property type="match status" value="1"/>
</dbReference>
<evidence type="ECO:0000256" key="5">
    <source>
        <dbReference type="PROSITE-ProRule" id="PRU00042"/>
    </source>
</evidence>
<dbReference type="InterPro" id="IPR036236">
    <property type="entry name" value="Znf_C2H2_sf"/>
</dbReference>
<protein>
    <recommendedName>
        <fullName evidence="7">C2H2-type domain-containing protein</fullName>
    </recommendedName>
</protein>
<keyword evidence="2" id="KW-0677">Repeat</keyword>
<name>A0A7R9M294_9ACAR</name>
<organism evidence="8">
    <name type="scientific">Oppiella nova</name>
    <dbReference type="NCBI Taxonomy" id="334625"/>
    <lineage>
        <taxon>Eukaryota</taxon>
        <taxon>Metazoa</taxon>
        <taxon>Ecdysozoa</taxon>
        <taxon>Arthropoda</taxon>
        <taxon>Chelicerata</taxon>
        <taxon>Arachnida</taxon>
        <taxon>Acari</taxon>
        <taxon>Acariformes</taxon>
        <taxon>Sarcoptiformes</taxon>
        <taxon>Oribatida</taxon>
        <taxon>Brachypylina</taxon>
        <taxon>Oppioidea</taxon>
        <taxon>Oppiidae</taxon>
        <taxon>Oppiella</taxon>
    </lineage>
</organism>
<evidence type="ECO:0000256" key="2">
    <source>
        <dbReference type="ARBA" id="ARBA00022737"/>
    </source>
</evidence>
<evidence type="ECO:0000313" key="8">
    <source>
        <dbReference type="EMBL" id="CAD7652099.1"/>
    </source>
</evidence>
<keyword evidence="9" id="KW-1185">Reference proteome</keyword>
<keyword evidence="1" id="KW-0479">Metal-binding</keyword>
<dbReference type="InterPro" id="IPR013087">
    <property type="entry name" value="Znf_C2H2_type"/>
</dbReference>
<sequence length="187" mass="20693">MAVFLVNTCKFNSCGITFPTLTELIRHIEDTHLGPIHTKHSHPFPPDPSPHPTSYFDPRVIEEHESQQPSCLPISYILRVFADNCRKESVNGSHNPMRKGIRTHSPTLSLSSTTPTGSEMDEEDNVSDTGDSSIDSWVNHNVDNDSANAILKILSPPSTQTTSGTALDEKDRPYVCTEGNCKKKVSY</sequence>
<accession>A0A7R9M294</accession>
<proteinExistence type="predicted"/>
<dbReference type="GO" id="GO:0008270">
    <property type="term" value="F:zinc ion binding"/>
    <property type="evidence" value="ECO:0007669"/>
    <property type="project" value="UniProtKB-KW"/>
</dbReference>
<dbReference type="OrthoDB" id="3269380at2759"/>
<dbReference type="Proteomes" id="UP000728032">
    <property type="component" value="Unassembled WGS sequence"/>
</dbReference>
<evidence type="ECO:0000256" key="1">
    <source>
        <dbReference type="ARBA" id="ARBA00022723"/>
    </source>
</evidence>
<reference evidence="8" key="1">
    <citation type="submission" date="2020-11" db="EMBL/GenBank/DDBJ databases">
        <authorList>
            <person name="Tran Van P."/>
        </authorList>
    </citation>
    <scope>NUCLEOTIDE SEQUENCE</scope>
</reference>